<dbReference type="GO" id="GO:0050660">
    <property type="term" value="F:flavin adenine dinucleotide binding"/>
    <property type="evidence" value="ECO:0007669"/>
    <property type="project" value="InterPro"/>
</dbReference>
<feature type="domain" description="Acyl-CoA dehydrogenase/oxidase C-terminal" evidence="6">
    <location>
        <begin position="247"/>
        <end position="390"/>
    </location>
</feature>
<evidence type="ECO:0000313" key="10">
    <source>
        <dbReference type="Proteomes" id="UP000321157"/>
    </source>
</evidence>
<dbReference type="PANTHER" id="PTHR43884:SF12">
    <property type="entry name" value="ISOVALERYL-COA DEHYDROGENASE, MITOCHONDRIAL-RELATED"/>
    <property type="match status" value="1"/>
</dbReference>
<keyword evidence="3 5" id="KW-0285">Flavoprotein</keyword>
<dbReference type="SUPFAM" id="SSF47203">
    <property type="entry name" value="Acyl-CoA dehydrogenase C-terminal domain-like"/>
    <property type="match status" value="1"/>
</dbReference>
<dbReference type="PANTHER" id="PTHR43884">
    <property type="entry name" value="ACYL-COA DEHYDROGENASE"/>
    <property type="match status" value="1"/>
</dbReference>
<dbReference type="InterPro" id="IPR009075">
    <property type="entry name" value="AcylCo_DH/oxidase_C"/>
</dbReference>
<dbReference type="Pfam" id="PF00441">
    <property type="entry name" value="Acyl-CoA_dh_1"/>
    <property type="match status" value="1"/>
</dbReference>
<feature type="domain" description="Acyl-CoA dehydrogenase/oxidase N-terminal" evidence="8">
    <location>
        <begin position="17"/>
        <end position="123"/>
    </location>
</feature>
<comment type="cofactor">
    <cofactor evidence="1 5">
        <name>FAD</name>
        <dbReference type="ChEBI" id="CHEBI:57692"/>
    </cofactor>
</comment>
<dbReference type="Pfam" id="PF02770">
    <property type="entry name" value="Acyl-CoA_dh_M"/>
    <property type="match status" value="1"/>
</dbReference>
<dbReference type="OrthoDB" id="9785203at2"/>
<proteinExistence type="inferred from homology"/>
<dbReference type="InterPro" id="IPR037069">
    <property type="entry name" value="AcylCoA_DH/ox_N_sf"/>
</dbReference>
<dbReference type="InterPro" id="IPR046373">
    <property type="entry name" value="Acyl-CoA_Oxase/DH_mid-dom_sf"/>
</dbReference>
<dbReference type="RefSeq" id="WP_146811930.1">
    <property type="nucleotide sequence ID" value="NZ_BJXX01000175.1"/>
</dbReference>
<feature type="domain" description="Acyl-CoA oxidase/dehydrogenase middle" evidence="7">
    <location>
        <begin position="131"/>
        <end position="220"/>
    </location>
</feature>
<dbReference type="Gene3D" id="1.20.140.10">
    <property type="entry name" value="Butyryl-CoA Dehydrogenase, subunit A, domain 3"/>
    <property type="match status" value="1"/>
</dbReference>
<evidence type="ECO:0000313" key="9">
    <source>
        <dbReference type="EMBL" id="GEN36291.1"/>
    </source>
</evidence>
<comment type="similarity">
    <text evidence="2 5">Belongs to the acyl-CoA dehydrogenase family.</text>
</comment>
<evidence type="ECO:0000256" key="4">
    <source>
        <dbReference type="ARBA" id="ARBA00022827"/>
    </source>
</evidence>
<dbReference type="Gene3D" id="1.10.540.10">
    <property type="entry name" value="Acyl-CoA dehydrogenase/oxidase, N-terminal domain"/>
    <property type="match status" value="1"/>
</dbReference>
<dbReference type="Pfam" id="PF02771">
    <property type="entry name" value="Acyl-CoA_dh_N"/>
    <property type="match status" value="1"/>
</dbReference>
<evidence type="ECO:0000259" key="8">
    <source>
        <dbReference type="Pfam" id="PF02771"/>
    </source>
</evidence>
<dbReference type="InterPro" id="IPR013786">
    <property type="entry name" value="AcylCoA_DH/ox_N"/>
</dbReference>
<gene>
    <name evidence="9" type="primary">acdB</name>
    <name evidence="9" type="ORF">ADA01nite_37510</name>
</gene>
<name>A0A511VCZ6_9BACL</name>
<organism evidence="9 10">
    <name type="scientific">Aneurinibacillus danicus</name>
    <dbReference type="NCBI Taxonomy" id="267746"/>
    <lineage>
        <taxon>Bacteria</taxon>
        <taxon>Bacillati</taxon>
        <taxon>Bacillota</taxon>
        <taxon>Bacilli</taxon>
        <taxon>Bacillales</taxon>
        <taxon>Paenibacillaceae</taxon>
        <taxon>Aneurinibacillus group</taxon>
        <taxon>Aneurinibacillus</taxon>
    </lineage>
</organism>
<keyword evidence="4 5" id="KW-0274">FAD</keyword>
<dbReference type="Proteomes" id="UP000321157">
    <property type="component" value="Unassembled WGS sequence"/>
</dbReference>
<keyword evidence="10" id="KW-1185">Reference proteome</keyword>
<dbReference type="InterPro" id="IPR006091">
    <property type="entry name" value="Acyl-CoA_Oxase/DH_mid-dom"/>
</dbReference>
<dbReference type="InterPro" id="IPR009100">
    <property type="entry name" value="AcylCoA_DH/oxidase_NM_dom_sf"/>
</dbReference>
<evidence type="ECO:0000256" key="1">
    <source>
        <dbReference type="ARBA" id="ARBA00001974"/>
    </source>
</evidence>
<evidence type="ECO:0000256" key="5">
    <source>
        <dbReference type="RuleBase" id="RU362125"/>
    </source>
</evidence>
<accession>A0A511VCZ6</accession>
<evidence type="ECO:0000259" key="6">
    <source>
        <dbReference type="Pfam" id="PF00441"/>
    </source>
</evidence>
<reference evidence="9 10" key="1">
    <citation type="submission" date="2019-07" db="EMBL/GenBank/DDBJ databases">
        <title>Whole genome shotgun sequence of Aneurinibacillus danicus NBRC 102444.</title>
        <authorList>
            <person name="Hosoyama A."/>
            <person name="Uohara A."/>
            <person name="Ohji S."/>
            <person name="Ichikawa N."/>
        </authorList>
    </citation>
    <scope>NUCLEOTIDE SEQUENCE [LARGE SCALE GENOMIC DNA]</scope>
    <source>
        <strain evidence="9 10">NBRC 102444</strain>
    </source>
</reference>
<dbReference type="GO" id="GO:0003995">
    <property type="term" value="F:acyl-CoA dehydrogenase activity"/>
    <property type="evidence" value="ECO:0007669"/>
    <property type="project" value="TreeGrafter"/>
</dbReference>
<dbReference type="SUPFAM" id="SSF56645">
    <property type="entry name" value="Acyl-CoA dehydrogenase NM domain-like"/>
    <property type="match status" value="1"/>
</dbReference>
<dbReference type="EMBL" id="BJXX01000175">
    <property type="protein sequence ID" value="GEN36291.1"/>
    <property type="molecule type" value="Genomic_DNA"/>
</dbReference>
<evidence type="ECO:0000259" key="7">
    <source>
        <dbReference type="Pfam" id="PF02770"/>
    </source>
</evidence>
<comment type="caution">
    <text evidence="9">The sequence shown here is derived from an EMBL/GenBank/DDBJ whole genome shotgun (WGS) entry which is preliminary data.</text>
</comment>
<dbReference type="AlphaFoldDB" id="A0A511VCZ6"/>
<evidence type="ECO:0000256" key="2">
    <source>
        <dbReference type="ARBA" id="ARBA00009347"/>
    </source>
</evidence>
<keyword evidence="5" id="KW-0560">Oxidoreductase</keyword>
<sequence>MSKTVTENIKKATLTIDQVRERIRRIVDEVIRPNANLIDKNKEFPSENLAALAKEGFNGILLPEELGGLGLNYSAFALVVQEIAKVCPSTALIYTMHIEAARVIYSHGNADQWERWLKPIRNGKFGTTSTSEGETGGHYWYNVSEAVRKDNGYIINSQKSFTTSSGYADFYVFQTKSPNAKSPDDITYFIVDGHQEGIEPGEWAALGVRGNHSSSLRLRDIYVDQRDRIGEEGEGKEIVQNGIAYLIGLGATWTGAAIGILDETLAYAKRKVHQDVNKALSDYQIIRSQLAKAKILTDSLQAWQKDLTSQLDDWLKSGEKYASEELKNILLEFKVHASEAANEVAQTGLDVSGGFGYREGTLERLYRDARAGIVMGPSNNIAREMIGKNLVGIMDDLWSGK</sequence>
<protein>
    <submittedName>
        <fullName evidence="9">Acyl-CoA dehydrogenase</fullName>
    </submittedName>
</protein>
<evidence type="ECO:0000256" key="3">
    <source>
        <dbReference type="ARBA" id="ARBA00022630"/>
    </source>
</evidence>
<dbReference type="PIRSF" id="PIRSF016578">
    <property type="entry name" value="HsaA"/>
    <property type="match status" value="1"/>
</dbReference>
<dbReference type="InterPro" id="IPR036250">
    <property type="entry name" value="AcylCo_DH-like_C"/>
</dbReference>
<dbReference type="Gene3D" id="2.40.110.10">
    <property type="entry name" value="Butyryl-CoA Dehydrogenase, subunit A, domain 2"/>
    <property type="match status" value="1"/>
</dbReference>